<dbReference type="SUPFAM" id="SSF52540">
    <property type="entry name" value="P-loop containing nucleoside triphosphate hydrolases"/>
    <property type="match status" value="1"/>
</dbReference>
<feature type="region of interest" description="Disordered" evidence="8">
    <location>
        <begin position="375"/>
        <end position="423"/>
    </location>
</feature>
<feature type="domain" description="Helicase ATP-binding" evidence="9">
    <location>
        <begin position="32"/>
        <end position="206"/>
    </location>
</feature>
<comment type="similarity">
    <text evidence="5 7">Belongs to the DEAD box helicase family.</text>
</comment>
<dbReference type="Proteomes" id="UP001501126">
    <property type="component" value="Unassembled WGS sequence"/>
</dbReference>
<accession>A0ABN1MT60</accession>
<evidence type="ECO:0000256" key="6">
    <source>
        <dbReference type="PROSITE-ProRule" id="PRU00552"/>
    </source>
</evidence>
<reference evidence="12 13" key="1">
    <citation type="journal article" date="2019" name="Int. J. Syst. Evol. Microbiol.">
        <title>The Global Catalogue of Microorganisms (GCM) 10K type strain sequencing project: providing services to taxonomists for standard genome sequencing and annotation.</title>
        <authorList>
            <consortium name="The Broad Institute Genomics Platform"/>
            <consortium name="The Broad Institute Genome Sequencing Center for Infectious Disease"/>
            <person name="Wu L."/>
            <person name="Ma J."/>
        </authorList>
    </citation>
    <scope>NUCLEOTIDE SEQUENCE [LARGE SCALE GENOMIC DNA]</scope>
    <source>
        <strain evidence="12 13">JCM 16083</strain>
    </source>
</reference>
<comment type="caution">
    <text evidence="12">The sequence shown here is derived from an EMBL/GenBank/DDBJ whole genome shotgun (WGS) entry which is preliminary data.</text>
</comment>
<protein>
    <submittedName>
        <fullName evidence="12">DEAD/DEAH box helicase</fullName>
    </submittedName>
</protein>
<feature type="short sequence motif" description="Q motif" evidence="6">
    <location>
        <begin position="1"/>
        <end position="29"/>
    </location>
</feature>
<evidence type="ECO:0000256" key="7">
    <source>
        <dbReference type="RuleBase" id="RU000492"/>
    </source>
</evidence>
<dbReference type="PANTHER" id="PTHR47959:SF13">
    <property type="entry name" value="ATP-DEPENDENT RNA HELICASE RHLE"/>
    <property type="match status" value="1"/>
</dbReference>
<dbReference type="Gene3D" id="3.40.50.300">
    <property type="entry name" value="P-loop containing nucleotide triphosphate hydrolases"/>
    <property type="match status" value="2"/>
</dbReference>
<keyword evidence="3 7" id="KW-0347">Helicase</keyword>
<sequence>MKFTELGLNPELLEAIHYMGFENATPIQEKSIPAILQGRDLIGCAQTGTGKTAAFVLPILHKLVGKEDLSINTLVIVPTRELAVQIEQQIQGLSYFISVGSKAIYGGGDGKNWNEQKAALQEGTDIIVATPGKLLSHLKMGYVDFSKVEHLVMDEADRMLDMGFSDDINQIISYLPKKRQNILFSATMPDSIRKLANTLLHEPEEITISVSKPAKGVTQRLFLTFDEQKQGLLNHLLKERENYSSIILFTSSKSKVSEITRGLRKNGFKARGISSNLDQEEREEVLRGFRSKRIRIIVATDVLSRGIDIKDINLVINYDVPYDAEDYVHRVGRTARANTKGEAITLVNPKDMIRMNKIERLIEMEIERFPIPEELGPQPEWKLPSRKKKRGNFNRSKPKNNSGNRQKKKTEVVLKDQSQKKED</sequence>
<evidence type="ECO:0000256" key="1">
    <source>
        <dbReference type="ARBA" id="ARBA00022741"/>
    </source>
</evidence>
<dbReference type="RefSeq" id="WP_343789343.1">
    <property type="nucleotide sequence ID" value="NZ_BAAAFH010000022.1"/>
</dbReference>
<proteinExistence type="inferred from homology"/>
<dbReference type="SMART" id="SM00487">
    <property type="entry name" value="DEXDc"/>
    <property type="match status" value="1"/>
</dbReference>
<dbReference type="InterPro" id="IPR001650">
    <property type="entry name" value="Helicase_C-like"/>
</dbReference>
<evidence type="ECO:0000259" key="9">
    <source>
        <dbReference type="PROSITE" id="PS51192"/>
    </source>
</evidence>
<feature type="domain" description="DEAD-box RNA helicase Q" evidence="11">
    <location>
        <begin position="1"/>
        <end position="29"/>
    </location>
</feature>
<evidence type="ECO:0000259" key="11">
    <source>
        <dbReference type="PROSITE" id="PS51195"/>
    </source>
</evidence>
<evidence type="ECO:0000259" key="10">
    <source>
        <dbReference type="PROSITE" id="PS51194"/>
    </source>
</evidence>
<dbReference type="InterPro" id="IPR027417">
    <property type="entry name" value="P-loop_NTPase"/>
</dbReference>
<dbReference type="InterPro" id="IPR050079">
    <property type="entry name" value="DEAD_box_RNA_helicase"/>
</dbReference>
<dbReference type="GO" id="GO:0004386">
    <property type="term" value="F:helicase activity"/>
    <property type="evidence" value="ECO:0007669"/>
    <property type="project" value="UniProtKB-KW"/>
</dbReference>
<evidence type="ECO:0000313" key="13">
    <source>
        <dbReference type="Proteomes" id="UP001501126"/>
    </source>
</evidence>
<keyword evidence="1 7" id="KW-0547">Nucleotide-binding</keyword>
<dbReference type="InterPro" id="IPR000629">
    <property type="entry name" value="RNA-helicase_DEAD-box_CS"/>
</dbReference>
<feature type="compositionally biased region" description="Basic residues" evidence="8">
    <location>
        <begin position="384"/>
        <end position="398"/>
    </location>
</feature>
<name>A0ABN1MT60_9FLAO</name>
<dbReference type="SMART" id="SM00490">
    <property type="entry name" value="HELICc"/>
    <property type="match status" value="1"/>
</dbReference>
<dbReference type="Pfam" id="PF00271">
    <property type="entry name" value="Helicase_C"/>
    <property type="match status" value="1"/>
</dbReference>
<feature type="compositionally biased region" description="Basic and acidic residues" evidence="8">
    <location>
        <begin position="409"/>
        <end position="423"/>
    </location>
</feature>
<dbReference type="PANTHER" id="PTHR47959">
    <property type="entry name" value="ATP-DEPENDENT RNA HELICASE RHLE-RELATED"/>
    <property type="match status" value="1"/>
</dbReference>
<dbReference type="EMBL" id="BAAAFH010000022">
    <property type="protein sequence ID" value="GAA0876460.1"/>
    <property type="molecule type" value="Genomic_DNA"/>
</dbReference>
<dbReference type="InterPro" id="IPR044742">
    <property type="entry name" value="DEAD/DEAH_RhlB"/>
</dbReference>
<evidence type="ECO:0000256" key="3">
    <source>
        <dbReference type="ARBA" id="ARBA00022806"/>
    </source>
</evidence>
<dbReference type="PROSITE" id="PS51194">
    <property type="entry name" value="HELICASE_CTER"/>
    <property type="match status" value="1"/>
</dbReference>
<dbReference type="PROSITE" id="PS51195">
    <property type="entry name" value="Q_MOTIF"/>
    <property type="match status" value="1"/>
</dbReference>
<feature type="domain" description="Helicase C-terminal" evidence="10">
    <location>
        <begin position="231"/>
        <end position="377"/>
    </location>
</feature>
<dbReference type="InterPro" id="IPR014001">
    <property type="entry name" value="Helicase_ATP-bd"/>
</dbReference>
<dbReference type="PROSITE" id="PS00039">
    <property type="entry name" value="DEAD_ATP_HELICASE"/>
    <property type="match status" value="1"/>
</dbReference>
<dbReference type="Pfam" id="PF00270">
    <property type="entry name" value="DEAD"/>
    <property type="match status" value="1"/>
</dbReference>
<dbReference type="CDD" id="cd00268">
    <property type="entry name" value="DEADc"/>
    <property type="match status" value="1"/>
</dbReference>
<dbReference type="PROSITE" id="PS51192">
    <property type="entry name" value="HELICASE_ATP_BIND_1"/>
    <property type="match status" value="1"/>
</dbReference>
<dbReference type="InterPro" id="IPR011545">
    <property type="entry name" value="DEAD/DEAH_box_helicase_dom"/>
</dbReference>
<evidence type="ECO:0000256" key="8">
    <source>
        <dbReference type="SAM" id="MobiDB-lite"/>
    </source>
</evidence>
<evidence type="ECO:0000256" key="4">
    <source>
        <dbReference type="ARBA" id="ARBA00022840"/>
    </source>
</evidence>
<evidence type="ECO:0000313" key="12">
    <source>
        <dbReference type="EMBL" id="GAA0876460.1"/>
    </source>
</evidence>
<evidence type="ECO:0000256" key="2">
    <source>
        <dbReference type="ARBA" id="ARBA00022801"/>
    </source>
</evidence>
<evidence type="ECO:0000256" key="5">
    <source>
        <dbReference type="ARBA" id="ARBA00038437"/>
    </source>
</evidence>
<keyword evidence="2 7" id="KW-0378">Hydrolase</keyword>
<gene>
    <name evidence="12" type="ORF">GCM10009118_28700</name>
</gene>
<keyword evidence="4 7" id="KW-0067">ATP-binding</keyword>
<keyword evidence="13" id="KW-1185">Reference proteome</keyword>
<organism evidence="12 13">
    <name type="scientific">Wandonia haliotis</name>
    <dbReference type="NCBI Taxonomy" id="574963"/>
    <lineage>
        <taxon>Bacteria</taxon>
        <taxon>Pseudomonadati</taxon>
        <taxon>Bacteroidota</taxon>
        <taxon>Flavobacteriia</taxon>
        <taxon>Flavobacteriales</taxon>
        <taxon>Crocinitomicaceae</taxon>
        <taxon>Wandonia</taxon>
    </lineage>
</organism>
<dbReference type="InterPro" id="IPR014014">
    <property type="entry name" value="RNA_helicase_DEAD_Q_motif"/>
</dbReference>
<dbReference type="CDD" id="cd18787">
    <property type="entry name" value="SF2_C_DEAD"/>
    <property type="match status" value="1"/>
</dbReference>